<dbReference type="EMBL" id="JAGTJR010000018">
    <property type="protein sequence ID" value="KAH7045791.1"/>
    <property type="molecule type" value="Genomic_DNA"/>
</dbReference>
<comment type="caution">
    <text evidence="1">The sequence shown here is derived from an EMBL/GenBank/DDBJ whole genome shotgun (WGS) entry which is preliminary data.</text>
</comment>
<name>A0ABQ8G5P5_9PEZI</name>
<reference evidence="1 2" key="1">
    <citation type="journal article" date="2021" name="Nat. Commun.">
        <title>Genetic determinants of endophytism in the Arabidopsis root mycobiome.</title>
        <authorList>
            <person name="Mesny F."/>
            <person name="Miyauchi S."/>
            <person name="Thiergart T."/>
            <person name="Pickel B."/>
            <person name="Atanasova L."/>
            <person name="Karlsson M."/>
            <person name="Huettel B."/>
            <person name="Barry K.W."/>
            <person name="Haridas S."/>
            <person name="Chen C."/>
            <person name="Bauer D."/>
            <person name="Andreopoulos W."/>
            <person name="Pangilinan J."/>
            <person name="LaButti K."/>
            <person name="Riley R."/>
            <person name="Lipzen A."/>
            <person name="Clum A."/>
            <person name="Drula E."/>
            <person name="Henrissat B."/>
            <person name="Kohler A."/>
            <person name="Grigoriev I.V."/>
            <person name="Martin F.M."/>
            <person name="Hacquard S."/>
        </authorList>
    </citation>
    <scope>NUCLEOTIDE SEQUENCE [LARGE SCALE GENOMIC DNA]</scope>
    <source>
        <strain evidence="1 2">MPI-SDFR-AT-0080</strain>
    </source>
</reference>
<feature type="non-terminal residue" evidence="1">
    <location>
        <position position="1"/>
    </location>
</feature>
<evidence type="ECO:0000313" key="2">
    <source>
        <dbReference type="Proteomes" id="UP000774617"/>
    </source>
</evidence>
<gene>
    <name evidence="1" type="ORF">B0J12DRAFT_756960</name>
</gene>
<accession>A0ABQ8G5P5</accession>
<keyword evidence="2" id="KW-1185">Reference proteome</keyword>
<dbReference type="Proteomes" id="UP000774617">
    <property type="component" value="Unassembled WGS sequence"/>
</dbReference>
<proteinExistence type="predicted"/>
<organism evidence="1 2">
    <name type="scientific">Macrophomina phaseolina</name>
    <dbReference type="NCBI Taxonomy" id="35725"/>
    <lineage>
        <taxon>Eukaryota</taxon>
        <taxon>Fungi</taxon>
        <taxon>Dikarya</taxon>
        <taxon>Ascomycota</taxon>
        <taxon>Pezizomycotina</taxon>
        <taxon>Dothideomycetes</taxon>
        <taxon>Dothideomycetes incertae sedis</taxon>
        <taxon>Botryosphaeriales</taxon>
        <taxon>Botryosphaeriaceae</taxon>
        <taxon>Macrophomina</taxon>
    </lineage>
</organism>
<evidence type="ECO:0000313" key="1">
    <source>
        <dbReference type="EMBL" id="KAH7045791.1"/>
    </source>
</evidence>
<protein>
    <submittedName>
        <fullName evidence="1">Uncharacterized protein</fullName>
    </submittedName>
</protein>
<sequence>RDAVLARGICGARLHADRPPELPLGDLHSQSLGSVVPSRVHFSKASPADLLRDPWMLRIFRPIAPRMRFMDLPSACSNNAQRLTHVSRLAASFSKGRIETEHVWTPLQSKRNGKRGSAHQVMESSARGSPHAPAWLSCNASCAERAFMPCELTHRPSTMLQQRPGCAGLPRLVPASPVLVESQRPSRFPTQYWECAHSAVR</sequence>